<dbReference type="SUPFAM" id="SSF116734">
    <property type="entry name" value="DNA methylase specificity domain"/>
    <property type="match status" value="1"/>
</dbReference>
<reference evidence="5" key="1">
    <citation type="submission" date="2019-06" db="EMBL/GenBank/DDBJ databases">
        <authorList>
            <person name="Le Quere A."/>
            <person name="Colella S."/>
        </authorList>
    </citation>
    <scope>NUCLEOTIDE SEQUENCE</scope>
    <source>
        <strain evidence="5">EmedicaeMD41</strain>
    </source>
</reference>
<keyword evidence="2" id="KW-0680">Restriction system</keyword>
<dbReference type="InterPro" id="IPR000055">
    <property type="entry name" value="Restrct_endonuc_typeI_TRD"/>
</dbReference>
<feature type="domain" description="Type I restriction modification DNA specificity" evidence="4">
    <location>
        <begin position="24"/>
        <end position="181"/>
    </location>
</feature>
<sequence length="218" mass="23589">MRYGYYWRMKKPKKIAAQSHITTRLLDVAEVFAGVGVSREETVEHPGERLPVIGVRDLQDGTVAAREALDTVGFLSLSKAATYVVQADDVLVTGRGTLLKFGLVSDETVGAVASANIIVVRPGPDVTGGALFAILSSDVFRPKIEVLRRGATTLLSLSPKDLAKLEINLPSLNEQQRIAALVKGAQTAYRTALEAAEIRRSLARRLIDARLFGGNQNH</sequence>
<accession>A0A508WXV5</accession>
<dbReference type="InterPro" id="IPR044946">
    <property type="entry name" value="Restrct_endonuc_typeI_TRD_sf"/>
</dbReference>
<keyword evidence="3" id="KW-0238">DNA-binding</keyword>
<dbReference type="InterPro" id="IPR017043">
    <property type="entry name" value="HsdS_prd"/>
</dbReference>
<dbReference type="EMBL" id="CABFNB010000103">
    <property type="protein sequence ID" value="VTZ62303.1"/>
    <property type="molecule type" value="Genomic_DNA"/>
</dbReference>
<comment type="similarity">
    <text evidence="1">Belongs to the type-I restriction system S methylase family.</text>
</comment>
<dbReference type="AlphaFoldDB" id="A0A508WXV5"/>
<dbReference type="Gene3D" id="3.90.220.20">
    <property type="entry name" value="DNA methylase specificity domains"/>
    <property type="match status" value="1"/>
</dbReference>
<dbReference type="Proteomes" id="UP000507954">
    <property type="component" value="Unassembled WGS sequence"/>
</dbReference>
<organism evidence="5">
    <name type="scientific">Sinorhizobium medicae</name>
    <dbReference type="NCBI Taxonomy" id="110321"/>
    <lineage>
        <taxon>Bacteria</taxon>
        <taxon>Pseudomonadati</taxon>
        <taxon>Pseudomonadota</taxon>
        <taxon>Alphaproteobacteria</taxon>
        <taxon>Hyphomicrobiales</taxon>
        <taxon>Rhizobiaceae</taxon>
        <taxon>Sinorhizobium/Ensifer group</taxon>
        <taxon>Sinorhizobium</taxon>
    </lineage>
</organism>
<dbReference type="PANTHER" id="PTHR30408:SF12">
    <property type="entry name" value="TYPE I RESTRICTION ENZYME MJAVIII SPECIFICITY SUBUNIT"/>
    <property type="match status" value="1"/>
</dbReference>
<evidence type="ECO:0000256" key="3">
    <source>
        <dbReference type="ARBA" id="ARBA00023125"/>
    </source>
</evidence>
<name>A0A508WXV5_9HYPH</name>
<evidence type="ECO:0000256" key="2">
    <source>
        <dbReference type="ARBA" id="ARBA00022747"/>
    </source>
</evidence>
<proteinExistence type="inferred from homology"/>
<evidence type="ECO:0000259" key="4">
    <source>
        <dbReference type="Pfam" id="PF01420"/>
    </source>
</evidence>
<dbReference type="PIRSF" id="PIRSF036177">
    <property type="entry name" value="HsdS_prd"/>
    <property type="match status" value="1"/>
</dbReference>
<evidence type="ECO:0000256" key="1">
    <source>
        <dbReference type="ARBA" id="ARBA00010923"/>
    </source>
</evidence>
<protein>
    <recommendedName>
        <fullName evidence="4">Type I restriction modification DNA specificity domain-containing protein</fullName>
    </recommendedName>
</protein>
<dbReference type="GO" id="GO:0009307">
    <property type="term" value="P:DNA restriction-modification system"/>
    <property type="evidence" value="ECO:0007669"/>
    <property type="project" value="UniProtKB-KW"/>
</dbReference>
<gene>
    <name evidence="5" type="ORF">EMEDMD4_370167</name>
</gene>
<evidence type="ECO:0000313" key="5">
    <source>
        <dbReference type="EMBL" id="VTZ62303.1"/>
    </source>
</evidence>
<dbReference type="InterPro" id="IPR052021">
    <property type="entry name" value="Type-I_RS_S_subunit"/>
</dbReference>
<dbReference type="GO" id="GO:0003677">
    <property type="term" value="F:DNA binding"/>
    <property type="evidence" value="ECO:0007669"/>
    <property type="project" value="UniProtKB-KW"/>
</dbReference>
<dbReference type="PANTHER" id="PTHR30408">
    <property type="entry name" value="TYPE-1 RESTRICTION ENZYME ECOKI SPECIFICITY PROTEIN"/>
    <property type="match status" value="1"/>
</dbReference>
<dbReference type="Pfam" id="PF01420">
    <property type="entry name" value="Methylase_S"/>
    <property type="match status" value="1"/>
</dbReference>